<dbReference type="InterPro" id="IPR045032">
    <property type="entry name" value="PEL"/>
</dbReference>
<dbReference type="InterPro" id="IPR012334">
    <property type="entry name" value="Pectin_lyas_fold"/>
</dbReference>
<keyword evidence="1" id="KW-0456">Lyase</keyword>
<dbReference type="GO" id="GO:0030570">
    <property type="term" value="F:pectate lyase activity"/>
    <property type="evidence" value="ECO:0007669"/>
    <property type="project" value="InterPro"/>
</dbReference>
<reference evidence="2" key="1">
    <citation type="submission" date="2020-10" db="EMBL/GenBank/DDBJ databases">
        <title>De novo genome project of the cellulose decomposer Thermobifida halotolerans type strain.</title>
        <authorList>
            <person name="Nagy I."/>
            <person name="Horvath B."/>
            <person name="Kukolya J."/>
            <person name="Nagy I."/>
            <person name="Orsini M."/>
        </authorList>
    </citation>
    <scope>NUCLEOTIDE SEQUENCE</scope>
    <source>
        <strain evidence="2">DSM 44931</strain>
    </source>
</reference>
<dbReference type="SMART" id="SM00656">
    <property type="entry name" value="Amb_all"/>
    <property type="match status" value="1"/>
</dbReference>
<dbReference type="InterPro" id="IPR006626">
    <property type="entry name" value="PbH1"/>
</dbReference>
<evidence type="ECO:0000313" key="2">
    <source>
        <dbReference type="EMBL" id="UOE21778.1"/>
    </source>
</evidence>
<comment type="similarity">
    <text evidence="1">Belongs to the polysaccharide lyase 1 family.</text>
</comment>
<dbReference type="InterPro" id="IPR035992">
    <property type="entry name" value="Ricin_B-like_lectins"/>
</dbReference>
<dbReference type="Proteomes" id="UP000265719">
    <property type="component" value="Chromosome"/>
</dbReference>
<dbReference type="GO" id="GO:0000272">
    <property type="term" value="P:polysaccharide catabolic process"/>
    <property type="evidence" value="ECO:0007669"/>
    <property type="project" value="UniProtKB-KW"/>
</dbReference>
<organism evidence="2 3">
    <name type="scientific">Thermobifida halotolerans</name>
    <dbReference type="NCBI Taxonomy" id="483545"/>
    <lineage>
        <taxon>Bacteria</taxon>
        <taxon>Bacillati</taxon>
        <taxon>Actinomycetota</taxon>
        <taxon>Actinomycetes</taxon>
        <taxon>Streptosporangiales</taxon>
        <taxon>Nocardiopsidaceae</taxon>
        <taxon>Thermobifida</taxon>
    </lineage>
</organism>
<dbReference type="Pfam" id="PF14200">
    <property type="entry name" value="RicinB_lectin_2"/>
    <property type="match status" value="2"/>
</dbReference>
<evidence type="ECO:0000256" key="1">
    <source>
        <dbReference type="RuleBase" id="RU361173"/>
    </source>
</evidence>
<dbReference type="SMART" id="SM00458">
    <property type="entry name" value="RICIN"/>
    <property type="match status" value="1"/>
</dbReference>
<dbReference type="PROSITE" id="PS50231">
    <property type="entry name" value="RICIN_B_LECTIN"/>
    <property type="match status" value="1"/>
</dbReference>
<proteinExistence type="inferred from homology"/>
<sequence>MALTALAAVAQSAAAATIDTDAYYVLVNRHSGKAMDVWEWSTDNGGEIRQYDNLGGHNQQFRFVSAGDGYYVLVNRHSGKAVDVWEHSTADGAEIRQYDVTHGHNQQFRVVDSAGGDVRLINRNSGKALEVWEWSTDNGARLSQYTDHDGANQRWQLVKADTNVGTPDPGGEVPLDGLVGWATQNGGTTGGQGGTTINVDTASELISAMQASGPRVIRVSGTIDLDGMNDVASDKTLIGVGSDATITGGGLDLSGVENVIIRNINFRGWDDDAINIQEGSTNIWVDHNSFTDGYDGAVDIKRESDFITVSWNHVHNHRKSMLLGHSDSHTEDIGHLRVTYHHNFFDGSYSRHPRVRFGNPVHVFNNYYVGNDYGVASTENAGVLVEGNYFDNVQDPTLVGYGSSDDGNLVERNNVYANGSGTPESAGSVAAIPYSYTLDNPNNIPNIVSNGAGTGKI</sequence>
<dbReference type="AlphaFoldDB" id="A0A399G2G5"/>
<dbReference type="GO" id="GO:0005576">
    <property type="term" value="C:extracellular region"/>
    <property type="evidence" value="ECO:0007669"/>
    <property type="project" value="UniProtKB-SubCell"/>
</dbReference>
<keyword evidence="1" id="KW-0964">Secreted</keyword>
<keyword evidence="3" id="KW-1185">Reference proteome</keyword>
<accession>A0A399G2G5</accession>
<dbReference type="InterPro" id="IPR011050">
    <property type="entry name" value="Pectin_lyase_fold/virulence"/>
</dbReference>
<dbReference type="EMBL" id="CP063196">
    <property type="protein sequence ID" value="UOE21778.1"/>
    <property type="molecule type" value="Genomic_DNA"/>
</dbReference>
<dbReference type="SUPFAM" id="SSF51126">
    <property type="entry name" value="Pectin lyase-like"/>
    <property type="match status" value="1"/>
</dbReference>
<dbReference type="SUPFAM" id="SSF50370">
    <property type="entry name" value="Ricin B-like lectins"/>
    <property type="match status" value="1"/>
</dbReference>
<comment type="subcellular location">
    <subcellularLocation>
        <location evidence="1">Secreted</location>
    </subcellularLocation>
</comment>
<dbReference type="InterPro" id="IPR000772">
    <property type="entry name" value="Ricin_B_lectin"/>
</dbReference>
<gene>
    <name evidence="2" type="ORF">NI17_000765</name>
</gene>
<dbReference type="Gene3D" id="2.160.20.10">
    <property type="entry name" value="Single-stranded right-handed beta-helix, Pectin lyase-like"/>
    <property type="match status" value="1"/>
</dbReference>
<dbReference type="KEGG" id="thao:NI17_000765"/>
<evidence type="ECO:0000313" key="3">
    <source>
        <dbReference type="Proteomes" id="UP000265719"/>
    </source>
</evidence>
<keyword evidence="1" id="KW-0119">Carbohydrate metabolism</keyword>
<keyword evidence="1" id="KW-0624">Polysaccharide degradation</keyword>
<protein>
    <submittedName>
        <fullName evidence="2">RICIN domain-containing protein</fullName>
    </submittedName>
</protein>
<dbReference type="PANTHER" id="PTHR31683">
    <property type="entry name" value="PECTATE LYASE 18-RELATED"/>
    <property type="match status" value="1"/>
</dbReference>
<dbReference type="Pfam" id="PF00544">
    <property type="entry name" value="Pectate_lyase_4"/>
    <property type="match status" value="1"/>
</dbReference>
<dbReference type="SMART" id="SM00710">
    <property type="entry name" value="PbH1"/>
    <property type="match status" value="4"/>
</dbReference>
<name>A0A399G2G5_9ACTN</name>
<dbReference type="InterPro" id="IPR002022">
    <property type="entry name" value="Pec_lyase"/>
</dbReference>
<dbReference type="Gene3D" id="2.80.10.50">
    <property type="match status" value="3"/>
</dbReference>
<dbReference type="PANTHER" id="PTHR31683:SF18">
    <property type="entry name" value="PECTATE LYASE 21-RELATED"/>
    <property type="match status" value="1"/>
</dbReference>